<dbReference type="InterPro" id="IPR032675">
    <property type="entry name" value="LRR_dom_sf"/>
</dbReference>
<gene>
    <name evidence="1" type="ORF">CVT26_001371</name>
</gene>
<dbReference type="OrthoDB" id="2934649at2759"/>
<name>A0A409YUK3_9AGAR</name>
<dbReference type="SUPFAM" id="SSF81383">
    <property type="entry name" value="F-box domain"/>
    <property type="match status" value="1"/>
</dbReference>
<evidence type="ECO:0000313" key="1">
    <source>
        <dbReference type="EMBL" id="PPR06705.1"/>
    </source>
</evidence>
<evidence type="ECO:0008006" key="3">
    <source>
        <dbReference type="Google" id="ProtNLM"/>
    </source>
</evidence>
<reference evidence="1 2" key="1">
    <citation type="journal article" date="2018" name="Evol. Lett.">
        <title>Horizontal gene cluster transfer increased hallucinogenic mushroom diversity.</title>
        <authorList>
            <person name="Reynolds H.T."/>
            <person name="Vijayakumar V."/>
            <person name="Gluck-Thaler E."/>
            <person name="Korotkin H.B."/>
            <person name="Matheny P.B."/>
            <person name="Slot J.C."/>
        </authorList>
    </citation>
    <scope>NUCLEOTIDE SEQUENCE [LARGE SCALE GENOMIC DNA]</scope>
    <source>
        <strain evidence="1 2">SRW20</strain>
    </source>
</reference>
<accession>A0A409YUK3</accession>
<protein>
    <recommendedName>
        <fullName evidence="3">F-box domain-containing protein</fullName>
    </recommendedName>
</protein>
<dbReference type="AlphaFoldDB" id="A0A409YUK3"/>
<evidence type="ECO:0000313" key="2">
    <source>
        <dbReference type="Proteomes" id="UP000284706"/>
    </source>
</evidence>
<dbReference type="Gene3D" id="1.20.1280.50">
    <property type="match status" value="1"/>
</dbReference>
<dbReference type="InParanoid" id="A0A409YUK3"/>
<proteinExistence type="predicted"/>
<dbReference type="Gene3D" id="3.80.10.10">
    <property type="entry name" value="Ribonuclease Inhibitor"/>
    <property type="match status" value="1"/>
</dbReference>
<dbReference type="Proteomes" id="UP000284706">
    <property type="component" value="Unassembled WGS sequence"/>
</dbReference>
<organism evidence="1 2">
    <name type="scientific">Gymnopilus dilepis</name>
    <dbReference type="NCBI Taxonomy" id="231916"/>
    <lineage>
        <taxon>Eukaryota</taxon>
        <taxon>Fungi</taxon>
        <taxon>Dikarya</taxon>
        <taxon>Basidiomycota</taxon>
        <taxon>Agaricomycotina</taxon>
        <taxon>Agaricomycetes</taxon>
        <taxon>Agaricomycetidae</taxon>
        <taxon>Agaricales</taxon>
        <taxon>Agaricineae</taxon>
        <taxon>Hymenogastraceae</taxon>
        <taxon>Gymnopilus</taxon>
    </lineage>
</organism>
<dbReference type="EMBL" id="NHYE01000255">
    <property type="protein sequence ID" value="PPR06705.1"/>
    <property type="molecule type" value="Genomic_DNA"/>
</dbReference>
<comment type="caution">
    <text evidence="1">The sequence shown here is derived from an EMBL/GenBank/DDBJ whole genome shotgun (WGS) entry which is preliminary data.</text>
</comment>
<sequence>MSLPASYNELSKDDVSNSVGHVDFISTLLEDVLWRIFLVIVSRTEDAPSRTYEYDAPSGWDNRPVNVTWRCAQVCHRWRELLLNAPSLWGRLIDLDAFSSMGSRQKDEIMRRTGESPLIVKGGVFIARAHERDYFMFLLQHHWPRVESLRIRISGTRLLEKSAWDILYQPAPRLRNIHVHSRDGFDLAPSQADMHLFENEAPQLEAFGSWKLNVMLQPELRWLSVIRRLDISYSQKMTISDWLEALKQMPRLESLSLLKALPDPSDASTSVSVHLPYLTKIDLTGGLRACTVLMEQIFPSKQCRLSLNTFDEEEPIRTPDMALARKTLSRYLRNFLESYRPATFALALYSIGFRLADKAPLRDVDEASIFVDISSTSIQSSDTIFSLLQALSSCDSNCVKTLELDAAASFGQWDQAAITLLQNLENVESIVADLSALKVLGDEAAGHSTIFPNLRKIKALKSMGYEDIFQYGEELLPLLLAKKMSGMPIESLDLAGWGGVEGLEVFDAVEGLKIFYYEDIVLREYHCGAGKVQYSREGDNAT</sequence>
<keyword evidence="2" id="KW-1185">Reference proteome</keyword>
<dbReference type="InterPro" id="IPR036047">
    <property type="entry name" value="F-box-like_dom_sf"/>
</dbReference>